<dbReference type="Pfam" id="PF00684">
    <property type="entry name" value="DnaJ_CXXCXGXG"/>
    <property type="match status" value="1"/>
</dbReference>
<proteinExistence type="predicted"/>
<dbReference type="SUPFAM" id="SSF49493">
    <property type="entry name" value="HSP40/DnaJ peptide-binding domain"/>
    <property type="match status" value="2"/>
</dbReference>
<feature type="region of interest" description="Disordered" evidence="7">
    <location>
        <begin position="107"/>
        <end position="137"/>
    </location>
</feature>
<dbReference type="GO" id="GO:0072655">
    <property type="term" value="P:establishment of protein localization to mitochondrion"/>
    <property type="evidence" value="ECO:0007669"/>
    <property type="project" value="UniProtKB-ARBA"/>
</dbReference>
<dbReference type="SUPFAM" id="SSF57938">
    <property type="entry name" value="DnaJ/Hsp40 cysteine-rich domain"/>
    <property type="match status" value="1"/>
</dbReference>
<dbReference type="CDD" id="cd10747">
    <property type="entry name" value="DnaJ_C"/>
    <property type="match status" value="1"/>
</dbReference>
<evidence type="ECO:0000259" key="9">
    <source>
        <dbReference type="PROSITE" id="PS51188"/>
    </source>
</evidence>
<dbReference type="InterPro" id="IPR036410">
    <property type="entry name" value="HSP_DnaJ_Cys-rich_dom_sf"/>
</dbReference>
<feature type="zinc finger region" description="CR-type" evidence="6">
    <location>
        <begin position="174"/>
        <end position="255"/>
    </location>
</feature>
<feature type="domain" description="CR-type" evidence="9">
    <location>
        <begin position="174"/>
        <end position="255"/>
    </location>
</feature>
<dbReference type="PROSITE" id="PS50076">
    <property type="entry name" value="DNAJ_2"/>
    <property type="match status" value="1"/>
</dbReference>
<dbReference type="PRINTS" id="PR00625">
    <property type="entry name" value="JDOMAIN"/>
</dbReference>
<dbReference type="FunFam" id="2.10.230.10:FF:000001">
    <property type="entry name" value="DnaJ subfamily A member 2"/>
    <property type="match status" value="1"/>
</dbReference>
<dbReference type="InterPro" id="IPR018253">
    <property type="entry name" value="DnaJ_domain_CS"/>
</dbReference>
<dbReference type="GO" id="GO:0034399">
    <property type="term" value="C:nuclear periphery"/>
    <property type="evidence" value="ECO:0007669"/>
    <property type="project" value="EnsemblFungi"/>
</dbReference>
<dbReference type="PROSITE" id="PS51188">
    <property type="entry name" value="ZF_CR"/>
    <property type="match status" value="1"/>
</dbReference>
<dbReference type="RefSeq" id="XP_004180939.1">
    <property type="nucleotide sequence ID" value="XM_004180891.1"/>
</dbReference>
<evidence type="ECO:0000256" key="7">
    <source>
        <dbReference type="SAM" id="MobiDB-lite"/>
    </source>
</evidence>
<dbReference type="InterPro" id="IPR008971">
    <property type="entry name" value="HSP40/DnaJ_pept-bd"/>
</dbReference>
<dbReference type="OrthoDB" id="550424at2759"/>
<evidence type="ECO:0000313" key="10">
    <source>
        <dbReference type="EMBL" id="CCH61420.1"/>
    </source>
</evidence>
<keyword evidence="1 6" id="KW-0479">Metal-binding</keyword>
<gene>
    <name evidence="10" type="primary">TBLA0E03660</name>
    <name evidence="10" type="ORF">TBLA_0E03660</name>
</gene>
<organism evidence="10 11">
    <name type="scientific">Henningerozyma blattae (strain ATCC 34711 / CBS 6284 / DSM 70876 / NBRC 10599 / NRRL Y-10934 / UCD 77-7)</name>
    <name type="common">Yeast</name>
    <name type="synonym">Tetrapisispora blattae</name>
    <dbReference type="NCBI Taxonomy" id="1071380"/>
    <lineage>
        <taxon>Eukaryota</taxon>
        <taxon>Fungi</taxon>
        <taxon>Dikarya</taxon>
        <taxon>Ascomycota</taxon>
        <taxon>Saccharomycotina</taxon>
        <taxon>Saccharomycetes</taxon>
        <taxon>Saccharomycetales</taxon>
        <taxon>Saccharomycetaceae</taxon>
        <taxon>Henningerozyma</taxon>
    </lineage>
</organism>
<evidence type="ECO:0000259" key="8">
    <source>
        <dbReference type="PROSITE" id="PS50076"/>
    </source>
</evidence>
<dbReference type="GO" id="GO:0051082">
    <property type="term" value="F:unfolded protein binding"/>
    <property type="evidence" value="ECO:0007669"/>
    <property type="project" value="EnsemblFungi"/>
</dbReference>
<dbReference type="OMA" id="RGPDIKH"/>
<dbReference type="GeneID" id="14496658"/>
<dbReference type="Gene3D" id="1.10.287.110">
    <property type="entry name" value="DnaJ domain"/>
    <property type="match status" value="1"/>
</dbReference>
<evidence type="ECO:0000256" key="1">
    <source>
        <dbReference type="ARBA" id="ARBA00022723"/>
    </source>
</evidence>
<dbReference type="Gene3D" id="2.60.260.20">
    <property type="entry name" value="Urease metallochaperone UreE, N-terminal domain"/>
    <property type="match status" value="2"/>
</dbReference>
<keyword evidence="4 6" id="KW-0862">Zinc</keyword>
<feature type="domain" description="J" evidence="8">
    <location>
        <begin position="6"/>
        <end position="71"/>
    </location>
</feature>
<dbReference type="Pfam" id="PF00226">
    <property type="entry name" value="DnaJ"/>
    <property type="match status" value="1"/>
</dbReference>
<dbReference type="KEGG" id="tbl:TBLA_0E03660"/>
<evidence type="ECO:0000256" key="3">
    <source>
        <dbReference type="ARBA" id="ARBA00022771"/>
    </source>
</evidence>
<evidence type="ECO:0000256" key="2">
    <source>
        <dbReference type="ARBA" id="ARBA00022737"/>
    </source>
</evidence>
<dbReference type="GO" id="GO:0001671">
    <property type="term" value="F:ATPase activator activity"/>
    <property type="evidence" value="ECO:0007669"/>
    <property type="project" value="EnsemblFungi"/>
</dbReference>
<dbReference type="FunCoup" id="I2H4W8">
    <property type="interactions" value="535"/>
</dbReference>
<accession>I2H4W8</accession>
<dbReference type="HOGENOM" id="CLU_017633_10_0_1"/>
<dbReference type="SMART" id="SM00271">
    <property type="entry name" value="DnaJ"/>
    <property type="match status" value="1"/>
</dbReference>
<evidence type="ECO:0000256" key="6">
    <source>
        <dbReference type="PROSITE-ProRule" id="PRU00546"/>
    </source>
</evidence>
<dbReference type="STRING" id="1071380.I2H4W8"/>
<keyword evidence="5" id="KW-0143">Chaperone</keyword>
<dbReference type="InterPro" id="IPR001305">
    <property type="entry name" value="HSP_DnaJ_Cys-rich_dom"/>
</dbReference>
<keyword evidence="2" id="KW-0677">Repeat</keyword>
<evidence type="ECO:0000256" key="4">
    <source>
        <dbReference type="ARBA" id="ARBA00022833"/>
    </source>
</evidence>
<dbReference type="InterPro" id="IPR002939">
    <property type="entry name" value="DnaJ_C"/>
</dbReference>
<keyword evidence="3 6" id="KW-0863">Zinc-finger</keyword>
<reference evidence="10 11" key="1">
    <citation type="journal article" date="2011" name="Proc. Natl. Acad. Sci. U.S.A.">
        <title>Evolutionary erosion of yeast sex chromosomes by mating-type switching accidents.</title>
        <authorList>
            <person name="Gordon J.L."/>
            <person name="Armisen D."/>
            <person name="Proux-Wera E."/>
            <person name="Oheigeartaigh S.S."/>
            <person name="Byrne K.P."/>
            <person name="Wolfe K.H."/>
        </authorList>
    </citation>
    <scope>NUCLEOTIDE SEQUENCE [LARGE SCALE GENOMIC DNA]</scope>
    <source>
        <strain evidence="11">ATCC 34711 / CBS 6284 / DSM 70876 / NBRC 10599 / NRRL Y-10934 / UCD 77-7</strain>
    </source>
</reference>
<evidence type="ECO:0008006" key="12">
    <source>
        <dbReference type="Google" id="ProtNLM"/>
    </source>
</evidence>
<dbReference type="Proteomes" id="UP000002866">
    <property type="component" value="Chromosome 5"/>
</dbReference>
<dbReference type="EMBL" id="HE806320">
    <property type="protein sequence ID" value="CCH61420.1"/>
    <property type="molecule type" value="Genomic_DNA"/>
</dbReference>
<dbReference type="GO" id="GO:0030544">
    <property type="term" value="F:Hsp70 protein binding"/>
    <property type="evidence" value="ECO:0007669"/>
    <property type="project" value="InterPro"/>
</dbReference>
<name>I2H4W8_HENB6</name>
<dbReference type="PANTHER" id="PTHR43888">
    <property type="entry name" value="DNAJ-LIKE-2, ISOFORM A-RELATED"/>
    <property type="match status" value="1"/>
</dbReference>
<sequence length="448" mass="50871">MVKDPRLYNALNIPPTASQSDIKKAYRVQALRYHPDKNNESEESKKKFQDISEAYSILRDENQRKMYDKYGTVNPTEIQQQNQRTNVPFTDPFGMSAADLFSQFFDTQNHNSGQSNSSPPFGFPFNSSRNGNGNNNRAADGVFGDFFNTKSRPLQKGPDINHNLKCTIKDLYRGKRSKLRLERSKLCSICKGDGGVKRSMCNQCHGDGNITETTRLGPMLQTFTHTCNICNGNGWVIISQETCQGCNGVGFYNEMKIFDVEIYPGMKDGTQIVFNNEGDEIVNKRRVIPGNVIIHINEIEDNKFKRVNDGQDLYYWNYEIDLFTSLCGGVIYIKGHPNNKLIKVDILPGEIIESGSVKGVESLGMPKNKGNEYGILYIQFQVKYPEKLNMESIKAIEKILLKDENVKQMQKNDENIGLDDDCIEVEEYVLSSFVPPVARTNEKKRARN</sequence>
<dbReference type="InterPro" id="IPR044713">
    <property type="entry name" value="DNJA1/2-like"/>
</dbReference>
<dbReference type="GO" id="GO:0016925">
    <property type="term" value="P:protein sumoylation"/>
    <property type="evidence" value="ECO:0007669"/>
    <property type="project" value="EnsemblFungi"/>
</dbReference>
<feature type="compositionally biased region" description="Low complexity" evidence="7">
    <location>
        <begin position="111"/>
        <end position="137"/>
    </location>
</feature>
<dbReference type="InterPro" id="IPR001623">
    <property type="entry name" value="DnaJ_domain"/>
</dbReference>
<dbReference type="Gene3D" id="2.10.230.10">
    <property type="entry name" value="Heat shock protein DnaJ, cysteine-rich domain"/>
    <property type="match status" value="1"/>
</dbReference>
<dbReference type="GO" id="GO:0043335">
    <property type="term" value="P:protein unfolding"/>
    <property type="evidence" value="ECO:0007669"/>
    <property type="project" value="EnsemblFungi"/>
</dbReference>
<dbReference type="GO" id="GO:0042405">
    <property type="term" value="C:nuclear inclusion body"/>
    <property type="evidence" value="ECO:0007669"/>
    <property type="project" value="EnsemblFungi"/>
</dbReference>
<dbReference type="CDD" id="cd06257">
    <property type="entry name" value="DnaJ"/>
    <property type="match status" value="1"/>
</dbReference>
<dbReference type="CDD" id="cd10719">
    <property type="entry name" value="DnaJ_zf"/>
    <property type="match status" value="1"/>
</dbReference>
<dbReference type="eggNOG" id="KOG0712">
    <property type="taxonomic scope" value="Eukaryota"/>
</dbReference>
<dbReference type="Pfam" id="PF01556">
    <property type="entry name" value="DnaJ_C"/>
    <property type="match status" value="1"/>
</dbReference>
<dbReference type="InParanoid" id="I2H4W8"/>
<dbReference type="GO" id="GO:0006457">
    <property type="term" value="P:protein folding"/>
    <property type="evidence" value="ECO:0007669"/>
    <property type="project" value="InterPro"/>
</dbReference>
<dbReference type="AlphaFoldDB" id="I2H4W8"/>
<dbReference type="SUPFAM" id="SSF46565">
    <property type="entry name" value="Chaperone J-domain"/>
    <property type="match status" value="1"/>
</dbReference>
<evidence type="ECO:0000313" key="11">
    <source>
        <dbReference type="Proteomes" id="UP000002866"/>
    </source>
</evidence>
<keyword evidence="11" id="KW-1185">Reference proteome</keyword>
<evidence type="ECO:0000256" key="5">
    <source>
        <dbReference type="ARBA" id="ARBA00023186"/>
    </source>
</evidence>
<dbReference type="InterPro" id="IPR036869">
    <property type="entry name" value="J_dom_sf"/>
</dbReference>
<dbReference type="GO" id="GO:0008270">
    <property type="term" value="F:zinc ion binding"/>
    <property type="evidence" value="ECO:0007669"/>
    <property type="project" value="UniProtKB-KW"/>
</dbReference>
<dbReference type="PROSITE" id="PS00636">
    <property type="entry name" value="DNAJ_1"/>
    <property type="match status" value="1"/>
</dbReference>
<protein>
    <recommendedName>
        <fullName evidence="12">J domain-containing protein</fullName>
    </recommendedName>
</protein>